<dbReference type="SMART" id="SM00060">
    <property type="entry name" value="FN3"/>
    <property type="match status" value="2"/>
</dbReference>
<name>A0ABV1HC38_9FIRM</name>
<dbReference type="Proteomes" id="UP001454489">
    <property type="component" value="Unassembled WGS sequence"/>
</dbReference>
<reference evidence="4 5" key="1">
    <citation type="submission" date="2024-03" db="EMBL/GenBank/DDBJ databases">
        <title>Human intestinal bacterial collection.</title>
        <authorList>
            <person name="Pauvert C."/>
            <person name="Hitch T.C.A."/>
            <person name="Clavel T."/>
        </authorList>
    </citation>
    <scope>NUCLEOTIDE SEQUENCE [LARGE SCALE GENOMIC DNA]</scope>
    <source>
        <strain evidence="4 5">CLA-AA-H185</strain>
    </source>
</reference>
<keyword evidence="2" id="KW-0472">Membrane</keyword>
<dbReference type="PANTHER" id="PTHR46708">
    <property type="entry name" value="TENASCIN"/>
    <property type="match status" value="1"/>
</dbReference>
<proteinExistence type="predicted"/>
<evidence type="ECO:0000313" key="4">
    <source>
        <dbReference type="EMBL" id="MEQ2557286.1"/>
    </source>
</evidence>
<dbReference type="InterPro" id="IPR003961">
    <property type="entry name" value="FN3_dom"/>
</dbReference>
<feature type="transmembrane region" description="Helical" evidence="2">
    <location>
        <begin position="18"/>
        <end position="36"/>
    </location>
</feature>
<protein>
    <submittedName>
        <fullName evidence="4">Fibronectin type III domain-containing protein</fullName>
    </submittedName>
</protein>
<keyword evidence="2" id="KW-0812">Transmembrane</keyword>
<evidence type="ECO:0000256" key="1">
    <source>
        <dbReference type="ARBA" id="ARBA00022737"/>
    </source>
</evidence>
<evidence type="ECO:0000313" key="5">
    <source>
        <dbReference type="Proteomes" id="UP001454489"/>
    </source>
</evidence>
<organism evidence="4 5">
    <name type="scientific">Maccoyibacter intestinihominis</name>
    <dbReference type="NCBI Taxonomy" id="3133499"/>
    <lineage>
        <taxon>Bacteria</taxon>
        <taxon>Bacillati</taxon>
        <taxon>Bacillota</taxon>
        <taxon>Clostridia</taxon>
        <taxon>Lachnospirales</taxon>
        <taxon>Lachnospiraceae</taxon>
        <taxon>Maccoyibacter</taxon>
    </lineage>
</organism>
<dbReference type="Pfam" id="PF00041">
    <property type="entry name" value="fn3"/>
    <property type="match status" value="2"/>
</dbReference>
<gene>
    <name evidence="4" type="ORF">WMO43_05255</name>
</gene>
<dbReference type="EMBL" id="JBBMEX010000004">
    <property type="protein sequence ID" value="MEQ2557286.1"/>
    <property type="molecule type" value="Genomic_DNA"/>
</dbReference>
<sequence length="223" mass="25731">MEELLEKKEEPDKKKDRVLVVIIIVLAAALAVIKIVEFIADGEFQQTDATNENVIIQWRGKTVEEPYIIEVSKNKQDGYRKVGHIYVDTRNHNICSTYIHDLKPGSSYYVRIYSVDSSGKKKYSEPLEVVTEPEGKIENLKYEWKKSNSVKLSWDKVSGANVYKVRYYKDNDEYIKYTTKNSLTLKNLKKGEGYSTRVEPMRQSESGFHVESNNAGEGKIYIE</sequence>
<keyword evidence="5" id="KW-1185">Reference proteome</keyword>
<comment type="caution">
    <text evidence="4">The sequence shown here is derived from an EMBL/GenBank/DDBJ whole genome shotgun (WGS) entry which is preliminary data.</text>
</comment>
<keyword evidence="2" id="KW-1133">Transmembrane helix</keyword>
<dbReference type="PROSITE" id="PS50853">
    <property type="entry name" value="FN3"/>
    <property type="match status" value="1"/>
</dbReference>
<dbReference type="PANTHER" id="PTHR46708:SF2">
    <property type="entry name" value="FIBRONECTIN TYPE-III DOMAIN-CONTAINING PROTEIN"/>
    <property type="match status" value="1"/>
</dbReference>
<dbReference type="RefSeq" id="WP_177963510.1">
    <property type="nucleotide sequence ID" value="NZ_JBBMEX010000004.1"/>
</dbReference>
<dbReference type="Gene3D" id="2.60.40.10">
    <property type="entry name" value="Immunoglobulins"/>
    <property type="match status" value="2"/>
</dbReference>
<evidence type="ECO:0000256" key="2">
    <source>
        <dbReference type="SAM" id="Phobius"/>
    </source>
</evidence>
<dbReference type="InterPro" id="IPR036116">
    <property type="entry name" value="FN3_sf"/>
</dbReference>
<accession>A0ABV1HC38</accession>
<evidence type="ECO:0000259" key="3">
    <source>
        <dbReference type="PROSITE" id="PS50853"/>
    </source>
</evidence>
<keyword evidence="1" id="KW-0677">Repeat</keyword>
<dbReference type="SUPFAM" id="SSF49265">
    <property type="entry name" value="Fibronectin type III"/>
    <property type="match status" value="1"/>
</dbReference>
<dbReference type="InterPro" id="IPR013783">
    <property type="entry name" value="Ig-like_fold"/>
</dbReference>
<dbReference type="CDD" id="cd00063">
    <property type="entry name" value="FN3"/>
    <property type="match status" value="2"/>
</dbReference>
<feature type="domain" description="Fibronectin type-III" evidence="3">
    <location>
        <begin position="40"/>
        <end position="134"/>
    </location>
</feature>
<dbReference type="InterPro" id="IPR050991">
    <property type="entry name" value="ECM_Regulatory_Proteins"/>
</dbReference>